<feature type="transmembrane region" description="Helical" evidence="5">
    <location>
        <begin position="335"/>
        <end position="356"/>
    </location>
</feature>
<evidence type="ECO:0000313" key="6">
    <source>
        <dbReference type="EMBL" id="CED85085.1"/>
    </source>
</evidence>
<evidence type="ECO:0000256" key="3">
    <source>
        <dbReference type="ARBA" id="ARBA00022989"/>
    </source>
</evidence>
<dbReference type="EMBL" id="LN483332">
    <property type="protein sequence ID" value="CED85085.1"/>
    <property type="molecule type" value="Genomic_DNA"/>
</dbReference>
<dbReference type="AlphaFoldDB" id="A0A0F7SWP2"/>
<evidence type="ECO:0000256" key="2">
    <source>
        <dbReference type="ARBA" id="ARBA00022692"/>
    </source>
</evidence>
<keyword evidence="3 5" id="KW-1133">Transmembrane helix</keyword>
<organism evidence="6">
    <name type="scientific">Phaffia rhodozyma</name>
    <name type="common">Yeast</name>
    <name type="synonym">Xanthophyllomyces dendrorhous</name>
    <dbReference type="NCBI Taxonomy" id="264483"/>
    <lineage>
        <taxon>Eukaryota</taxon>
        <taxon>Fungi</taxon>
        <taxon>Dikarya</taxon>
        <taxon>Basidiomycota</taxon>
        <taxon>Agaricomycotina</taxon>
        <taxon>Tremellomycetes</taxon>
        <taxon>Cystofilobasidiales</taxon>
        <taxon>Mrakiaceae</taxon>
        <taxon>Phaffia</taxon>
    </lineage>
</organism>
<keyword evidence="2 5" id="KW-0812">Transmembrane</keyword>
<evidence type="ECO:0000256" key="4">
    <source>
        <dbReference type="ARBA" id="ARBA00023136"/>
    </source>
</evidence>
<dbReference type="Pfam" id="PF04479">
    <property type="entry name" value="RTA1"/>
    <property type="match status" value="1"/>
</dbReference>
<comment type="subcellular location">
    <subcellularLocation>
        <location evidence="1">Membrane</location>
        <topology evidence="1">Multi-pass membrane protein</topology>
    </subcellularLocation>
</comment>
<evidence type="ECO:0000256" key="5">
    <source>
        <dbReference type="SAM" id="Phobius"/>
    </source>
</evidence>
<feature type="transmembrane region" description="Helical" evidence="5">
    <location>
        <begin position="188"/>
        <end position="208"/>
    </location>
</feature>
<feature type="transmembrane region" description="Helical" evidence="5">
    <location>
        <begin position="108"/>
        <end position="132"/>
    </location>
</feature>
<feature type="transmembrane region" description="Helical" evidence="5">
    <location>
        <begin position="265"/>
        <end position="283"/>
    </location>
</feature>
<feature type="transmembrane region" description="Helical" evidence="5">
    <location>
        <begin position="65"/>
        <end position="88"/>
    </location>
</feature>
<feature type="transmembrane region" description="Helical" evidence="5">
    <location>
        <begin position="37"/>
        <end position="58"/>
    </location>
</feature>
<dbReference type="GO" id="GO:0000324">
    <property type="term" value="C:fungal-type vacuole"/>
    <property type="evidence" value="ECO:0007669"/>
    <property type="project" value="TreeGrafter"/>
</dbReference>
<dbReference type="PANTHER" id="PTHR31465">
    <property type="entry name" value="PROTEIN RTA1-RELATED"/>
    <property type="match status" value="1"/>
</dbReference>
<protein>
    <submittedName>
        <fullName evidence="6">RTA-like protein</fullName>
    </submittedName>
</protein>
<dbReference type="InterPro" id="IPR007568">
    <property type="entry name" value="RTA1"/>
</dbReference>
<reference evidence="6" key="1">
    <citation type="submission" date="2014-08" db="EMBL/GenBank/DDBJ databases">
        <authorList>
            <person name="Sharma Rahul"/>
            <person name="Thines Marco"/>
        </authorList>
    </citation>
    <scope>NUCLEOTIDE SEQUENCE</scope>
</reference>
<keyword evidence="4 5" id="KW-0472">Membrane</keyword>
<proteinExistence type="predicted"/>
<name>A0A0F7SWP2_PHARH</name>
<dbReference type="PANTHER" id="PTHR31465:SF9">
    <property type="entry name" value="SPHINGOID LONG-CHAIN BASE TRANSPORTER RSB1"/>
    <property type="match status" value="1"/>
</dbReference>
<evidence type="ECO:0000256" key="1">
    <source>
        <dbReference type="ARBA" id="ARBA00004141"/>
    </source>
</evidence>
<feature type="transmembrane region" description="Helical" evidence="5">
    <location>
        <begin position="153"/>
        <end position="176"/>
    </location>
</feature>
<sequence length="359" mass="39717">MSFSLDNDTLAGIINPNINSPNLISGQIEYANYNYNIHISSAVVFTVLFGLLSSIHLYQAIRSRYWFLLYTVSLGGFIEMGGWAGRLASATSTKWDPTFGGYWASTDGAFLAQICMLIFAPAFIVAGCYVILGVVISRCGYQYCRLHPKTYTIMFLAGDLTSLVIQAIGGGVAASADTHSQADQGARIMVGGVIFQMVVMVAYTYLLLEFSYRYIYNQPTTQLSPFAWMTKKTRENARRQAEENRLATASSCAARGSVEDKRTRYQLMGVGGVTLFIFIRSVYRTIELLDGWSGPIISNQSLFDGLDGAMIILSLICLNVAHPVFLMGRTDNMEAYPLVSVWNLSTAFSSLLYIFIPWT</sequence>
<feature type="transmembrane region" description="Helical" evidence="5">
    <location>
        <begin position="308"/>
        <end position="328"/>
    </location>
</feature>
<dbReference type="GO" id="GO:0005886">
    <property type="term" value="C:plasma membrane"/>
    <property type="evidence" value="ECO:0007669"/>
    <property type="project" value="TreeGrafter"/>
</dbReference>
<accession>A0A0F7SWP2</accession>